<dbReference type="Proteomes" id="UP000012065">
    <property type="component" value="Unassembled WGS sequence"/>
</dbReference>
<dbReference type="AlphaFoldDB" id="M5CG63"/>
<evidence type="ECO:0000313" key="4">
    <source>
        <dbReference type="EMBL" id="CEL53733.1"/>
    </source>
</evidence>
<reference evidence="3 5" key="2">
    <citation type="journal article" date="2013" name="J. Biotechnol.">
        <title>Establishment and interpretation of the genome sequence of the phytopathogenic fungus Rhizoctonia solani AG1-IB isolate 7/3/14.</title>
        <authorList>
            <person name="Wibberg D.W."/>
            <person name="Jelonek L.J."/>
            <person name="Rupp O.R."/>
            <person name="Hennig M.H."/>
            <person name="Eikmeyer F.E."/>
            <person name="Goesmann A.G."/>
            <person name="Hartmann A.H."/>
            <person name="Borriss R.B."/>
            <person name="Grosch R.G."/>
            <person name="Puehler A.P."/>
            <person name="Schlueter A.S."/>
        </authorList>
    </citation>
    <scope>NUCLEOTIDE SEQUENCE [LARGE SCALE GENOMIC DNA]</scope>
    <source>
        <strain evidence="5">AG1-IB / isolate 7/3/14</strain>
        <strain evidence="3">Isolate 7/3/14</strain>
    </source>
</reference>
<feature type="compositionally biased region" description="Polar residues" evidence="2">
    <location>
        <begin position="209"/>
        <end position="219"/>
    </location>
</feature>
<feature type="region of interest" description="Disordered" evidence="2">
    <location>
        <begin position="183"/>
        <end position="238"/>
    </location>
</feature>
<dbReference type="EMBL" id="LN679233">
    <property type="protein sequence ID" value="CEL53733.1"/>
    <property type="molecule type" value="Genomic_DNA"/>
</dbReference>
<accession>M5CG63</accession>
<name>M5CG63_THACB</name>
<gene>
    <name evidence="3" type="ORF">BN14_09685</name>
    <name evidence="4" type="ORF">RSOLAG1IB_11469</name>
</gene>
<evidence type="ECO:0000313" key="5">
    <source>
        <dbReference type="Proteomes" id="UP000012065"/>
    </source>
</evidence>
<evidence type="ECO:0000313" key="6">
    <source>
        <dbReference type="Proteomes" id="UP000059188"/>
    </source>
</evidence>
<feature type="compositionally biased region" description="Basic and acidic residues" evidence="2">
    <location>
        <begin position="45"/>
        <end position="59"/>
    </location>
</feature>
<evidence type="ECO:0000256" key="1">
    <source>
        <dbReference type="SAM" id="Coils"/>
    </source>
</evidence>
<evidence type="ECO:0000313" key="3">
    <source>
        <dbReference type="EMBL" id="CCO35567.1"/>
    </source>
</evidence>
<feature type="region of interest" description="Disordered" evidence="2">
    <location>
        <begin position="45"/>
        <end position="110"/>
    </location>
</feature>
<organism evidence="3 5">
    <name type="scientific">Thanatephorus cucumeris (strain AG1-IB / isolate 7/3/14)</name>
    <name type="common">Lettuce bottom rot fungus</name>
    <name type="synonym">Rhizoctonia solani</name>
    <dbReference type="NCBI Taxonomy" id="1108050"/>
    <lineage>
        <taxon>Eukaryota</taxon>
        <taxon>Fungi</taxon>
        <taxon>Dikarya</taxon>
        <taxon>Basidiomycota</taxon>
        <taxon>Agaricomycotina</taxon>
        <taxon>Agaricomycetes</taxon>
        <taxon>Cantharellales</taxon>
        <taxon>Ceratobasidiaceae</taxon>
        <taxon>Rhizoctonia</taxon>
        <taxon>Rhizoctonia solani AG-1</taxon>
    </lineage>
</organism>
<reference evidence="4 6" key="3">
    <citation type="submission" date="2014-11" db="EMBL/GenBank/DDBJ databases">
        <authorList>
            <person name="Wibberg Daniel"/>
        </authorList>
    </citation>
    <scope>NUCLEOTIDE SEQUENCE [LARGE SCALE GENOMIC DNA]</scope>
    <source>
        <strain evidence="4">Rhizoctonia solani AG1-IB 7/3/14</strain>
    </source>
</reference>
<proteinExistence type="predicted"/>
<reference evidence="3" key="1">
    <citation type="submission" date="2012-10" db="EMBL/GenBank/DDBJ databases">
        <authorList>
            <person name="Jelonek L."/>
        </authorList>
    </citation>
    <scope>NUCLEOTIDE SEQUENCE</scope>
    <source>
        <strain evidence="3">Isolate 7/3/14</strain>
    </source>
</reference>
<dbReference type="OrthoDB" id="10609172at2759"/>
<keyword evidence="1" id="KW-0175">Coiled coil</keyword>
<dbReference type="Proteomes" id="UP000059188">
    <property type="component" value="Unassembled WGS sequence"/>
</dbReference>
<sequence length="397" mass="43580">MHLLHCLALAINAEICKSTGTYLLNDKDDHDPYGELDVEFQHAKDKMERYKMDPDRPPRFDVPMPDEDAQVDKEIAPAEDLSEDEANGGSKDEDKGQVNVQSDNKDTPYADKAVEDGQIHRLPLWSMEFVSGPLVPLALSSSTPLSPKAQLQASTSATRINAAAAATAPFPMLKVLPMKPKVKDEPIAPTESPQRRRPIPKPWRMPTPEQGTALASSNKCKVADEGGRGPGQNLPSKKPMFLPSKALQAKSKQVKDNVINLLLSDDNQFVSNYMARKSDDNMASIAFMDLRCKIQRLKDQSASTKSRIRELELQVFKLEQDTQVQECVAAELAKLGQQHLLAASLVCAPAPAPALAPAPASGPAQHHKPLLLSPATLHADPFDPTHPFNQFNVQRMQ</sequence>
<keyword evidence="6" id="KW-1185">Reference proteome</keyword>
<feature type="coiled-coil region" evidence="1">
    <location>
        <begin position="294"/>
        <end position="321"/>
    </location>
</feature>
<protein>
    <submittedName>
        <fullName evidence="3">Uncharacterized protein</fullName>
    </submittedName>
</protein>
<dbReference type="EMBL" id="CAOJ01014765">
    <property type="protein sequence ID" value="CCO35567.1"/>
    <property type="molecule type" value="Genomic_DNA"/>
</dbReference>
<dbReference type="HOGENOM" id="CLU_694800_0_0_1"/>
<evidence type="ECO:0000256" key="2">
    <source>
        <dbReference type="SAM" id="MobiDB-lite"/>
    </source>
</evidence>